<name>B0ED57_ENTDS</name>
<dbReference type="PANTHER" id="PTHR21725:SF1">
    <property type="entry name" value="E3 UBIQUITIN-PROTEIN LIGASE UBR4"/>
    <property type="match status" value="1"/>
</dbReference>
<feature type="coiled-coil region" evidence="1">
    <location>
        <begin position="1035"/>
        <end position="1086"/>
    </location>
</feature>
<keyword evidence="1" id="KW-0175">Coiled coil</keyword>
<reference evidence="3" key="1">
    <citation type="submission" date="2007-12" db="EMBL/GenBank/DDBJ databases">
        <title>Annotation of Entamoeba dispar SAW760.</title>
        <authorList>
            <person name="Lorenzi H."/>
            <person name="Inman J."/>
            <person name="Schobel S."/>
            <person name="Amedeo P."/>
            <person name="Caler E."/>
        </authorList>
    </citation>
    <scope>NUCLEOTIDE SEQUENCE [LARGE SCALE GENOMIC DNA]</scope>
    <source>
        <strain evidence="3">ATCC PRA-260 / SAW760</strain>
    </source>
</reference>
<protein>
    <submittedName>
        <fullName evidence="2">Uncharacterized protein</fullName>
    </submittedName>
</protein>
<evidence type="ECO:0000313" key="2">
    <source>
        <dbReference type="EMBL" id="EDR27474.1"/>
    </source>
</evidence>
<keyword evidence="3" id="KW-1185">Reference proteome</keyword>
<dbReference type="EMBL" id="DS548800">
    <property type="protein sequence ID" value="EDR27474.1"/>
    <property type="molecule type" value="Genomic_DNA"/>
</dbReference>
<dbReference type="PANTHER" id="PTHR21725">
    <property type="entry name" value="E3 UBIQUITIN-PROTEIN LIGASE UBR4"/>
    <property type="match status" value="1"/>
</dbReference>
<dbReference type="VEuPathDB" id="AmoebaDB:EDI_092650"/>
<accession>B0ED57</accession>
<proteinExistence type="predicted"/>
<sequence length="2882" mass="333288">MDRRNIELKKKQLLEKRAAKKKEIQKRKEELQSNAGLQSQFFDQLIARVQQPTFLTSTVDMNLVSCYVEILKDTKELNKVQYEFLAPFLPVISWQLAHVDLSWSLTQPQNNYQQLEHITTEILRYSCKIIKSINSGKIKENLNDGINNYYIFKQIQVAVSILCGYSEDFSYIEVMKLFTDHQNICYPLFAVSQETTDIMQIAVEGVLHETIPVAMKARIPDALPQMNTISLKSLLHGAVASGDIMSKSEMEEKGKNVFGKLVEENQTIFNWELLSIGAILQYCQMILEQVDMNIEHVDEVIHEQRVGRSLRLVRSVLNFIRKFETIEPTCVGDIVTLANVLVTMHEHLCQTTISCHTYCDYLCECLFNLSLILKEHIGNPVVYVNLEAYIAARLFGSLFSKDQTLTRIIEMVQNKDEIPLPCLHSTALALTFSRDIFSRLQSNLTTVVDVSSYKNYSRISCQLEVYTYKFDAFAVQTFEYLTELILSPNGVFLDTLFSLLLTSFIGIGYEEAKEKIRLMKFDRDETMKTYQKYDVDYELTRIVPLYLAVHIFAESPCKALRVYVKQYFSRQHMDSLWMIIIAQSPRVSLNNDNKPPFGPLISDAESITNLRVLLKQLVNNRHITDTNLQILLEKRRDNYPLVVPVELAVFTARLWIHRISYTNIIEGKDDPVALKEWDVFLNALERLIASTDEWKGEECIGYETVCMMLFIFHNLSRVSRITYMRKLFKMLQNIPPKLTAKGIVGLTRALLILDYMLRYHNDFSADLLNEIKNALLSRSFEEHGDLVHDTCIIPAFIEKLNYSDALASFAVETHDNIPPPNGYIRFYGFTKYSNYDNYLSDLRLGMHYPLGSVVMLTNTTDYSKTYEHLLGLLRDCVVEPPKNPTLQSATFILGEYYFNSLWMIMCLLPPPQSFIDQFKDKRLFEKLPIGNLLLHYVNWMTNLCYLTDKQRSKFYKEVDISSMRIKNHIQALVEILQKIKSQQDSNKLVRIDAIVETIIQFITCATLNGKYLDLYRTQLALRKEKHEEALKVEKLTQTEEDKKKFEKAIKEMKEEEEKKKFAKEEKKKVQNDLKKLAKEEKEIRNESILKGLKGLLKKDLKSNKNEDIAVEALETKVLESDARRKRKLLKKREEWSQPIDAPEKLNEGVRDIIFKSPKEFFEICGALLEKYVNCIKTQQLGGIIGLDRGIIVDTMRGNNVNWKKDAIINVLFEGVQQESLNKYISSMVLTDETIHFITDKWGTKLYLWEDEFYHPLQHILDASVSCPIRLCDRAYFATVSSTQKIVKSIITLSTLISIQANVKNNFESTSLMNTLLMIIPDKGFKYTQERAIELALRIGGEQTSPILIEESKLFRGDQFLNFILQREKVDDGTVGCVTNCLDVMEQAVKQIKQKVKKVDYYLTKTRQFGDSDMKLYLLVGGKVKDKVVLRRIEEYLQTLIEGDEEMKKKFSSAMKGWKNPAFGEWCIQKIIGTEENKKFVESGEKESNELFDFFETVMGKEETVKKDILEKLIESVPLVVESNGQYIKKYFRTIFNYVSQQKEGKIIVNGIMKWFESITIEKAKSLKDCEPFSELLRMIYYLFCQIKDSSRRTGDMNYISEITPKPFQCSKELVGPKPFLQKMFSVGEHSKKKYLCVDCSKYCVERGVDVDYVGMVEKSCECEDCKCRKPIVVDNRETLCIEKTTNREMARLFEIDIGCKKSEVQLDNIVSKAIEAAIRDDNKLGEQIFNFFVNMSHYMFRASVDEISFYDGLFNNSEIRVIKTNERYLSKELITKEQLQLNNIDEVEDEFFISEQNILSYDGINRLYRVVDEANIFRGSESFSVEYAIRSIKVHKYSDGILLLSSMNNVDLLVFDEEKLISIVNESEDTIIHKIQWLGTTNEFAVFTDKFVRIGKYENGTIITEEYSIDSIIYSGVILAYTDKQYVLIVSNQNGELFVHIVDRPLVPGRFKILNKHINLNMTKRETIISMDYLVDIDAIALSTTKHCIISKFDSCNYSLSQYFIISHFSPTCWVKLPNKRSFYMTYSQKSYDLRYVTFKKEHIELDDILHRPIGGIALEPRVGSISIAVFNEGARSIDYISETTTEVTSVKGTDCDITKLAFVQSKYETDNTFNIVNGKKIYYNRLIITNLNKDMVIKVIRLHFKADTIPIKILVKGREVTLHNRGNILTIPLMNKEVVVTDPKIDLTLLDCIVAEHLSYPSKVEAFGISKNVIGFNELRMKAGLREEGEQLPLIMPIHHICNTTLMLLLRYFELNMNKQTQKFINDVNETMIEKIFDPVNAFVHDSLMQILRYLSPSIAELKQNIISLLIKELKSITPRHAYRLLSVFLLKAVSIMNEQPSAFKTEDAQNAMINFIEKILLHIQSASENRGSMVYQCCKLFVHLLEIRDCNTVMSNVLINYLSDERYGIVALDALCNEIIKPIEFNQFKEKMSLKLKPLSEVNRKIILSIISQQAPTDPQVFLRICQLIYVCLTTQPIDNPNSDLLNNLVHYLIKQMKMFNTNPLIAFHSFELIRALIKSFNGKTYDSFVDSLRSFGEPNFFKGNLLIPSVSLSQIICQQMDCKSIEDILHDMIGKEISLVPKNEITIMYKGKHHAIPLYKTKEMKAVDLTIDILQTLFYLQVSYRTNKMPLLNGDKWKGVLEAIIQLETQGNIPRGVVSKQLLYELSGSSYLYHQATDKKKYERVTKLLEGKERKEITEFLVKTAKISRKRPSHWQKFALENKDVIQLLLKWIKSEVNEIVLPAVQMTQSLIVDEVKAKDSISETELFEIELINKELKQMSDLRKKVSDEIINTKGIGDIIRMTAYDKCQEVRELLEKMFKIIYRDSYETTQKKLWGYFCGVLEHPQADVLNEEFISTMKTFSFITETHERKVTVPLVL</sequence>
<dbReference type="OMA" id="IRLMKFD"/>
<feature type="coiled-coil region" evidence="1">
    <location>
        <begin position="3"/>
        <end position="34"/>
    </location>
</feature>
<organism evidence="3">
    <name type="scientific">Entamoeba dispar (strain ATCC PRA-260 / SAW760)</name>
    <dbReference type="NCBI Taxonomy" id="370354"/>
    <lineage>
        <taxon>Eukaryota</taxon>
        <taxon>Amoebozoa</taxon>
        <taxon>Evosea</taxon>
        <taxon>Archamoebae</taxon>
        <taxon>Mastigamoebida</taxon>
        <taxon>Entamoebidae</taxon>
        <taxon>Entamoeba</taxon>
    </lineage>
</organism>
<dbReference type="InterPro" id="IPR045189">
    <property type="entry name" value="UBR4-like"/>
</dbReference>
<evidence type="ECO:0000313" key="3">
    <source>
        <dbReference type="Proteomes" id="UP000008076"/>
    </source>
</evidence>
<dbReference type="GeneID" id="5881215"/>
<dbReference type="eggNOG" id="KOG1776">
    <property type="taxonomic scope" value="Eukaryota"/>
</dbReference>
<dbReference type="KEGG" id="edi:EDI_092650"/>
<evidence type="ECO:0000256" key="1">
    <source>
        <dbReference type="SAM" id="Coils"/>
    </source>
</evidence>
<dbReference type="Proteomes" id="UP000008076">
    <property type="component" value="Unassembled WGS sequence"/>
</dbReference>
<gene>
    <name evidence="2" type="ORF">EDI_092650</name>
</gene>
<dbReference type="RefSeq" id="XP_001736228.1">
    <property type="nucleotide sequence ID" value="XM_001736176.1"/>
</dbReference>
<dbReference type="OrthoDB" id="27275at2759"/>